<gene>
    <name evidence="9" type="ORF">BMF94_5956</name>
</gene>
<reference evidence="9 10" key="1">
    <citation type="journal article" date="2018" name="Front. Microbiol.">
        <title>Prospects for Fungal Bioremediation of Acidic Radioactive Waste Sites: Characterization and Genome Sequence of Rhodotorula taiwanensis MD1149.</title>
        <authorList>
            <person name="Tkavc R."/>
            <person name="Matrosova V.Y."/>
            <person name="Grichenko O.E."/>
            <person name="Gostincar C."/>
            <person name="Volpe R.P."/>
            <person name="Klimenkova P."/>
            <person name="Gaidamakova E.K."/>
            <person name="Zhou C.E."/>
            <person name="Stewart B.J."/>
            <person name="Lyman M.G."/>
            <person name="Malfatti S.A."/>
            <person name="Rubinfeld B."/>
            <person name="Courtot M."/>
            <person name="Singh J."/>
            <person name="Dalgard C.L."/>
            <person name="Hamilton T."/>
            <person name="Frey K.G."/>
            <person name="Gunde-Cimerman N."/>
            <person name="Dugan L."/>
            <person name="Daly M.J."/>
        </authorList>
    </citation>
    <scope>NUCLEOTIDE SEQUENCE [LARGE SCALE GENOMIC DNA]</scope>
    <source>
        <strain evidence="9 10">MD1149</strain>
    </source>
</reference>
<protein>
    <submittedName>
        <fullName evidence="9">Uncharacterized protein</fullName>
    </submittedName>
</protein>
<feature type="domain" description="Glycosyl transferase family 1" evidence="7">
    <location>
        <begin position="470"/>
        <end position="636"/>
    </location>
</feature>
<dbReference type="GO" id="GO:0016757">
    <property type="term" value="F:glycosyltransferase activity"/>
    <property type="evidence" value="ECO:0007669"/>
    <property type="project" value="UniProtKB-KW"/>
</dbReference>
<evidence type="ECO:0000256" key="4">
    <source>
        <dbReference type="ARBA" id="ARBA00022676"/>
    </source>
</evidence>
<dbReference type="GO" id="GO:0006006">
    <property type="term" value="P:glucose metabolic process"/>
    <property type="evidence" value="ECO:0007669"/>
    <property type="project" value="UniProtKB-KW"/>
</dbReference>
<evidence type="ECO:0000313" key="10">
    <source>
        <dbReference type="Proteomes" id="UP000237144"/>
    </source>
</evidence>
<dbReference type="Proteomes" id="UP000237144">
    <property type="component" value="Unassembled WGS sequence"/>
</dbReference>
<evidence type="ECO:0000256" key="3">
    <source>
        <dbReference type="ARBA" id="ARBA00022526"/>
    </source>
</evidence>
<comment type="similarity">
    <text evidence="1">Belongs to the glycosyltransferase group 1 family. Glycosyltransferase 4 subfamily.</text>
</comment>
<dbReference type="EMBL" id="PJQD01000088">
    <property type="protein sequence ID" value="POY71030.1"/>
    <property type="molecule type" value="Genomic_DNA"/>
</dbReference>
<dbReference type="InterPro" id="IPR052078">
    <property type="entry name" value="Trehalose_Metab_GTase"/>
</dbReference>
<keyword evidence="10" id="KW-1185">Reference proteome</keyword>
<dbReference type="PANTHER" id="PTHR47779:SF1">
    <property type="entry name" value="SYNTHASE (CCG-9), PUTATIVE (AFU_ORTHOLOGUE AFUA_3G12100)-RELATED"/>
    <property type="match status" value="1"/>
</dbReference>
<evidence type="ECO:0000256" key="6">
    <source>
        <dbReference type="ARBA" id="ARBA00023277"/>
    </source>
</evidence>
<evidence type="ECO:0000256" key="5">
    <source>
        <dbReference type="ARBA" id="ARBA00022679"/>
    </source>
</evidence>
<comment type="subunit">
    <text evidence="2">Homodimer.</text>
</comment>
<evidence type="ECO:0000313" key="9">
    <source>
        <dbReference type="EMBL" id="POY71030.1"/>
    </source>
</evidence>
<keyword evidence="5" id="KW-0808">Transferase</keyword>
<evidence type="ECO:0000256" key="1">
    <source>
        <dbReference type="ARBA" id="ARBA00009481"/>
    </source>
</evidence>
<evidence type="ECO:0000259" key="7">
    <source>
        <dbReference type="Pfam" id="PF00534"/>
    </source>
</evidence>
<dbReference type="InterPro" id="IPR049438">
    <property type="entry name" value="TreT_GT1"/>
</dbReference>
<evidence type="ECO:0000259" key="8">
    <source>
        <dbReference type="Pfam" id="PF21269"/>
    </source>
</evidence>
<dbReference type="OrthoDB" id="937291at2759"/>
<name>A0A2S5B2N7_9BASI</name>
<dbReference type="Pfam" id="PF00534">
    <property type="entry name" value="Glycos_transf_1"/>
    <property type="match status" value="1"/>
</dbReference>
<comment type="caution">
    <text evidence="9">The sequence shown here is derived from an EMBL/GenBank/DDBJ whole genome shotgun (WGS) entry which is preliminary data.</text>
</comment>
<organism evidence="9 10">
    <name type="scientific">Rhodotorula taiwanensis</name>
    <dbReference type="NCBI Taxonomy" id="741276"/>
    <lineage>
        <taxon>Eukaryota</taxon>
        <taxon>Fungi</taxon>
        <taxon>Dikarya</taxon>
        <taxon>Basidiomycota</taxon>
        <taxon>Pucciniomycotina</taxon>
        <taxon>Microbotryomycetes</taxon>
        <taxon>Sporidiobolales</taxon>
        <taxon>Sporidiobolaceae</taxon>
        <taxon>Rhodotorula</taxon>
    </lineage>
</organism>
<sequence length="733" mass="82275">MPHDGVQTEQTLKLPMHDLIERAPTPHSVTNRRLDITKKKHRKPSATLSIVFVGVAVRERPDLDDKGAEYAIAVSDGCGIVQSEHGFRPKGENSANALDHILELARKYTSQRGHKIQIVALARTCDGLHPNLTFDADKECEGTNLDYLTRVWLELDAIPFLSSREATEGKFSLDGQATAAIDEALTTLVPMSSSTIRVCMSPLRRVLVDADFRVRLYSLTELKNVTSPALWSAFTNLGEALAAQKTSIRFFSATPRGGGVALMRHSLMRIWHMTGLDVQWMVPDGDPATFNITKRKFHNVLQGVAEPDVMLCDQDKELFEAWTIHNYKRYWQGEDSPFRRLDIAVIDDPQLTALIPIIRRESPRTKIVYRSHIQIRADLIDKGEKQQCATWDYLWSFIKLADVFVAHPVEEFVPQVVKDSMPVVYMPPSTDPLDGLNKPIQREHLNMYRHTFDAAVQSSDGRHVDWSRGYIIQVARFDPSKGIPDLTEGYRLFREQLERSGVEGNVPQLIMTGHSSVDDPDGTLVLHQLQEQVSDRKFEHIRDDIFAIRAPPSDRLLNAMLRGADVVCQVSTREGYEIKVTEAIHKGKWVIASNAGGIPLQVRGGTDGDIVEPSDSQGIADALLKFYSSESLQASRSEMIANDIHRLRGGRHGAHGSGPSERDLSIGNATMWHVNFAKLIGISGHVELRDEQKGLLDRLEVPRHGRRACDLASIKDRKVWDVLVEAFEQTKKQ</sequence>
<dbReference type="Pfam" id="PF21269">
    <property type="entry name" value="TreT_GT1"/>
    <property type="match status" value="1"/>
</dbReference>
<proteinExistence type="inferred from homology"/>
<evidence type="ECO:0000256" key="2">
    <source>
        <dbReference type="ARBA" id="ARBA00011738"/>
    </source>
</evidence>
<keyword evidence="4" id="KW-0328">Glycosyltransferase</keyword>
<feature type="domain" description="Trehalose synthase N-terminal" evidence="8">
    <location>
        <begin position="251"/>
        <end position="413"/>
    </location>
</feature>
<keyword evidence="3" id="KW-0313">Glucose metabolism</keyword>
<dbReference type="Gene3D" id="3.40.50.2000">
    <property type="entry name" value="Glycogen Phosphorylase B"/>
    <property type="match status" value="2"/>
</dbReference>
<dbReference type="InterPro" id="IPR001296">
    <property type="entry name" value="Glyco_trans_1"/>
</dbReference>
<dbReference type="AlphaFoldDB" id="A0A2S5B2N7"/>
<keyword evidence="6" id="KW-0119">Carbohydrate metabolism</keyword>
<dbReference type="SUPFAM" id="SSF53756">
    <property type="entry name" value="UDP-Glycosyltransferase/glycogen phosphorylase"/>
    <property type="match status" value="1"/>
</dbReference>
<dbReference type="STRING" id="741276.A0A2S5B2N7"/>
<accession>A0A2S5B2N7</accession>
<dbReference type="PANTHER" id="PTHR47779">
    <property type="entry name" value="SYNTHASE (CCG-9), PUTATIVE (AFU_ORTHOLOGUE AFUA_3G12100)-RELATED"/>
    <property type="match status" value="1"/>
</dbReference>